<dbReference type="InterPro" id="IPR036388">
    <property type="entry name" value="WH-like_DNA-bd_sf"/>
</dbReference>
<dbReference type="FunFam" id="1.10.10.10:FF:000001">
    <property type="entry name" value="LysR family transcriptional regulator"/>
    <property type="match status" value="1"/>
</dbReference>
<keyword evidence="2" id="KW-0805">Transcription regulation</keyword>
<dbReference type="PANTHER" id="PTHR30346">
    <property type="entry name" value="TRANSCRIPTIONAL DUAL REGULATOR HCAR-RELATED"/>
    <property type="match status" value="1"/>
</dbReference>
<organism evidence="6 7">
    <name type="scientific">Secundilactobacillus kimchicus JCM 15530</name>
    <dbReference type="NCBI Taxonomy" id="1302272"/>
    <lineage>
        <taxon>Bacteria</taxon>
        <taxon>Bacillati</taxon>
        <taxon>Bacillota</taxon>
        <taxon>Bacilli</taxon>
        <taxon>Lactobacillales</taxon>
        <taxon>Lactobacillaceae</taxon>
        <taxon>Secundilactobacillus</taxon>
    </lineage>
</organism>
<comment type="caution">
    <text evidence="6">The sequence shown here is derived from an EMBL/GenBank/DDBJ whole genome shotgun (WGS) entry which is preliminary data.</text>
</comment>
<evidence type="ECO:0000313" key="7">
    <source>
        <dbReference type="Proteomes" id="UP000050911"/>
    </source>
</evidence>
<proteinExistence type="inferred from homology"/>
<keyword evidence="4" id="KW-0804">Transcription</keyword>
<dbReference type="GO" id="GO:0003677">
    <property type="term" value="F:DNA binding"/>
    <property type="evidence" value="ECO:0007669"/>
    <property type="project" value="UniProtKB-KW"/>
</dbReference>
<dbReference type="PRINTS" id="PR00039">
    <property type="entry name" value="HTHLYSR"/>
</dbReference>
<dbReference type="AlphaFoldDB" id="A0A0R1HPQ7"/>
<dbReference type="SUPFAM" id="SSF46785">
    <property type="entry name" value="Winged helix' DNA-binding domain"/>
    <property type="match status" value="1"/>
</dbReference>
<comment type="similarity">
    <text evidence="1">Belongs to the LysR transcriptional regulatory family.</text>
</comment>
<dbReference type="PANTHER" id="PTHR30346:SF0">
    <property type="entry name" value="HCA OPERON TRANSCRIPTIONAL ACTIVATOR HCAR"/>
    <property type="match status" value="1"/>
</dbReference>
<accession>A0A0R1HPQ7</accession>
<dbReference type="Pfam" id="PF03466">
    <property type="entry name" value="LysR_substrate"/>
    <property type="match status" value="1"/>
</dbReference>
<dbReference type="PROSITE" id="PS50931">
    <property type="entry name" value="HTH_LYSR"/>
    <property type="match status" value="1"/>
</dbReference>
<evidence type="ECO:0000313" key="6">
    <source>
        <dbReference type="EMBL" id="KRK48492.1"/>
    </source>
</evidence>
<keyword evidence="3" id="KW-0238">DNA-binding</keyword>
<evidence type="ECO:0000256" key="4">
    <source>
        <dbReference type="ARBA" id="ARBA00023163"/>
    </source>
</evidence>
<protein>
    <submittedName>
        <fullName evidence="6">LysR family transcriptional regulator</fullName>
    </submittedName>
</protein>
<dbReference type="GO" id="GO:0003700">
    <property type="term" value="F:DNA-binding transcription factor activity"/>
    <property type="evidence" value="ECO:0007669"/>
    <property type="project" value="InterPro"/>
</dbReference>
<dbReference type="Gene3D" id="1.10.10.10">
    <property type="entry name" value="Winged helix-like DNA-binding domain superfamily/Winged helix DNA-binding domain"/>
    <property type="match status" value="1"/>
</dbReference>
<keyword evidence="7" id="KW-1185">Reference proteome</keyword>
<dbReference type="Pfam" id="PF00126">
    <property type="entry name" value="HTH_1"/>
    <property type="match status" value="1"/>
</dbReference>
<dbReference type="STRING" id="1302272.FC96_GL001600"/>
<reference evidence="6 7" key="1">
    <citation type="journal article" date="2015" name="Genome Announc.">
        <title>Expanding the biotechnology potential of lactobacilli through comparative genomics of 213 strains and associated genera.</title>
        <authorList>
            <person name="Sun Z."/>
            <person name="Harris H.M."/>
            <person name="McCann A."/>
            <person name="Guo C."/>
            <person name="Argimon S."/>
            <person name="Zhang W."/>
            <person name="Yang X."/>
            <person name="Jeffery I.B."/>
            <person name="Cooney J.C."/>
            <person name="Kagawa T.F."/>
            <person name="Liu W."/>
            <person name="Song Y."/>
            <person name="Salvetti E."/>
            <person name="Wrobel A."/>
            <person name="Rasinkangas P."/>
            <person name="Parkhill J."/>
            <person name="Rea M.C."/>
            <person name="O'Sullivan O."/>
            <person name="Ritari J."/>
            <person name="Douillard F.P."/>
            <person name="Paul Ross R."/>
            <person name="Yang R."/>
            <person name="Briner A.E."/>
            <person name="Felis G.E."/>
            <person name="de Vos W.M."/>
            <person name="Barrangou R."/>
            <person name="Klaenhammer T.R."/>
            <person name="Caufield P.W."/>
            <person name="Cui Y."/>
            <person name="Zhang H."/>
            <person name="O'Toole P.W."/>
        </authorList>
    </citation>
    <scope>NUCLEOTIDE SEQUENCE [LARGE SCALE GENOMIC DNA]</scope>
    <source>
        <strain evidence="6 7">JCM 15530</strain>
    </source>
</reference>
<dbReference type="PATRIC" id="fig|1302272.5.peg.1616"/>
<sequence>MLYKGVWCNFILKLDQTLFEWSGNVKLSTLTYFVEVARELSFTKAAEKLYVSQPTLSRHVQELESELGVSLFQRQSHDLQLTADGAKLLVAAADVLERVEHLSRMFSDSSTEQTTQKVFRIGYLSHFNLARLYEVLSRFESDHPGVQFLLSADGPLGLAEGLGDGHYDLIVDIASYLQDQPTFQKGLFMENHLQIAIPEGNPLAAQKTINFADLKNETLILFERQQSPIIVDYVINQGLQNGFNLRANHYVTNLEEGLSMAAMGKGLPFLYSGMNDQTLEKKYHIKIADLQDDSLDQNILVAINQQRTSELLSQLFETLQQ</sequence>
<evidence type="ECO:0000256" key="3">
    <source>
        <dbReference type="ARBA" id="ARBA00023125"/>
    </source>
</evidence>
<feature type="domain" description="HTH lysR-type" evidence="5">
    <location>
        <begin position="25"/>
        <end position="82"/>
    </location>
</feature>
<name>A0A0R1HPQ7_9LACO</name>
<dbReference type="Gene3D" id="3.40.190.10">
    <property type="entry name" value="Periplasmic binding protein-like II"/>
    <property type="match status" value="2"/>
</dbReference>
<dbReference type="GO" id="GO:0032993">
    <property type="term" value="C:protein-DNA complex"/>
    <property type="evidence" value="ECO:0007669"/>
    <property type="project" value="TreeGrafter"/>
</dbReference>
<dbReference type="InterPro" id="IPR005119">
    <property type="entry name" value="LysR_subst-bd"/>
</dbReference>
<evidence type="ECO:0000259" key="5">
    <source>
        <dbReference type="PROSITE" id="PS50931"/>
    </source>
</evidence>
<evidence type="ECO:0000256" key="2">
    <source>
        <dbReference type="ARBA" id="ARBA00023015"/>
    </source>
</evidence>
<dbReference type="InterPro" id="IPR036390">
    <property type="entry name" value="WH_DNA-bd_sf"/>
</dbReference>
<dbReference type="EMBL" id="AZCX01000003">
    <property type="protein sequence ID" value="KRK48492.1"/>
    <property type="molecule type" value="Genomic_DNA"/>
</dbReference>
<evidence type="ECO:0000256" key="1">
    <source>
        <dbReference type="ARBA" id="ARBA00009437"/>
    </source>
</evidence>
<dbReference type="Proteomes" id="UP000050911">
    <property type="component" value="Unassembled WGS sequence"/>
</dbReference>
<dbReference type="InterPro" id="IPR000847">
    <property type="entry name" value="LysR_HTH_N"/>
</dbReference>
<gene>
    <name evidence="6" type="ORF">FC96_GL001600</name>
</gene>
<dbReference type="SUPFAM" id="SSF53850">
    <property type="entry name" value="Periplasmic binding protein-like II"/>
    <property type="match status" value="1"/>
</dbReference>